<keyword evidence="1" id="KW-1133">Transmembrane helix</keyword>
<dbReference type="Pfam" id="PF07331">
    <property type="entry name" value="TctB"/>
    <property type="match status" value="1"/>
</dbReference>
<keyword evidence="1" id="KW-0812">Transmembrane</keyword>
<dbReference type="EMBL" id="JACCGK010000001">
    <property type="protein sequence ID" value="NYT70888.1"/>
    <property type="molecule type" value="Genomic_DNA"/>
</dbReference>
<keyword evidence="4" id="KW-1185">Reference proteome</keyword>
<feature type="transmembrane region" description="Helical" evidence="1">
    <location>
        <begin position="12"/>
        <end position="32"/>
    </location>
</feature>
<dbReference type="InterPro" id="IPR009936">
    <property type="entry name" value="DUF1468"/>
</dbReference>
<keyword evidence="1" id="KW-0472">Membrane</keyword>
<evidence type="ECO:0000256" key="1">
    <source>
        <dbReference type="SAM" id="Phobius"/>
    </source>
</evidence>
<dbReference type="AlphaFoldDB" id="A0A7Z0N3F3"/>
<feature type="transmembrane region" description="Helical" evidence="1">
    <location>
        <begin position="124"/>
        <end position="142"/>
    </location>
</feature>
<dbReference type="RefSeq" id="WP_180089548.1">
    <property type="nucleotide sequence ID" value="NZ_CAXAZJ010000001.1"/>
</dbReference>
<organism evidence="3 4">
    <name type="scientific">Vreelandella sedimenti</name>
    <dbReference type="NCBI Taxonomy" id="2729618"/>
    <lineage>
        <taxon>Bacteria</taxon>
        <taxon>Pseudomonadati</taxon>
        <taxon>Pseudomonadota</taxon>
        <taxon>Gammaproteobacteria</taxon>
        <taxon>Oceanospirillales</taxon>
        <taxon>Halomonadaceae</taxon>
        <taxon>Vreelandella</taxon>
    </lineage>
</organism>
<feature type="domain" description="DUF1468" evidence="2">
    <location>
        <begin position="23"/>
        <end position="180"/>
    </location>
</feature>
<gene>
    <name evidence="3" type="ORF">HZU72_00395</name>
</gene>
<evidence type="ECO:0000313" key="3">
    <source>
        <dbReference type="EMBL" id="NYT70888.1"/>
    </source>
</evidence>
<protein>
    <submittedName>
        <fullName evidence="3">Tripartite tricarboxylate transporter TctB family protein</fullName>
    </submittedName>
</protein>
<proteinExistence type="predicted"/>
<evidence type="ECO:0000313" key="4">
    <source>
        <dbReference type="Proteomes" id="UP000520876"/>
    </source>
</evidence>
<reference evidence="3 4" key="1">
    <citation type="submission" date="2020-07" db="EMBL/GenBank/DDBJ databases">
        <title>Halomonas sp. QX-2 draft genome sequence.</title>
        <authorList>
            <person name="Qiu X."/>
        </authorList>
    </citation>
    <scope>NUCLEOTIDE SEQUENCE [LARGE SCALE GENOMIC DNA]</scope>
    <source>
        <strain evidence="3 4">QX-2</strain>
    </source>
</reference>
<comment type="caution">
    <text evidence="3">The sequence shown here is derived from an EMBL/GenBank/DDBJ whole genome shotgun (WGS) entry which is preliminary data.</text>
</comment>
<feature type="transmembrane region" description="Helical" evidence="1">
    <location>
        <begin position="52"/>
        <end position="77"/>
    </location>
</feature>
<dbReference type="Proteomes" id="UP000520876">
    <property type="component" value="Unassembled WGS sequence"/>
</dbReference>
<name>A0A7Z0N3F3_9GAMM</name>
<sequence length="180" mass="19379">MTTSAFRSVAAWRDIACGTFFCGFALVGLVSVVNSPALMNSLGRGLDPGPALLPLVTLGLLLTGGTLILMKGVWRWVKRTKNRGQPLESPLSEVAEHPLPPISQHLHAAALLGTLALLPSIVQWLGFLPAALAIATPWLFWLGYRRTRRVVQAALLGCLISSLLCTSLYVIFITLLDVPL</sequence>
<accession>A0A7Z0N3F3</accession>
<feature type="transmembrane region" description="Helical" evidence="1">
    <location>
        <begin position="154"/>
        <end position="176"/>
    </location>
</feature>
<evidence type="ECO:0000259" key="2">
    <source>
        <dbReference type="Pfam" id="PF07331"/>
    </source>
</evidence>